<gene>
    <name evidence="10" type="primary">MIK2_32</name>
    <name evidence="10" type="ORF">CK203_107730</name>
</gene>
<keyword evidence="10" id="KW-0808">Transferase</keyword>
<dbReference type="PANTHER" id="PTHR48063:SF98">
    <property type="entry name" value="LRR RECEPTOR-LIKE SERINE_THREONINE-PROTEIN KINASE FLS2"/>
    <property type="match status" value="1"/>
</dbReference>
<dbReference type="InterPro" id="IPR032675">
    <property type="entry name" value="LRR_dom_sf"/>
</dbReference>
<evidence type="ECO:0000313" key="11">
    <source>
        <dbReference type="Proteomes" id="UP000288805"/>
    </source>
</evidence>
<dbReference type="Proteomes" id="UP000288805">
    <property type="component" value="Unassembled WGS sequence"/>
</dbReference>
<dbReference type="SUPFAM" id="SSF52058">
    <property type="entry name" value="L domain-like"/>
    <property type="match status" value="3"/>
</dbReference>
<keyword evidence="3" id="KW-0812">Transmembrane</keyword>
<evidence type="ECO:0000256" key="2">
    <source>
        <dbReference type="ARBA" id="ARBA00022614"/>
    </source>
</evidence>
<evidence type="ECO:0000313" key="10">
    <source>
        <dbReference type="EMBL" id="RVW23028.1"/>
    </source>
</evidence>
<evidence type="ECO:0000256" key="5">
    <source>
        <dbReference type="ARBA" id="ARBA00022737"/>
    </source>
</evidence>
<keyword evidence="9" id="KW-0325">Glycoprotein</keyword>
<organism evidence="10 11">
    <name type="scientific">Vitis vinifera</name>
    <name type="common">Grape</name>
    <dbReference type="NCBI Taxonomy" id="29760"/>
    <lineage>
        <taxon>Eukaryota</taxon>
        <taxon>Viridiplantae</taxon>
        <taxon>Streptophyta</taxon>
        <taxon>Embryophyta</taxon>
        <taxon>Tracheophyta</taxon>
        <taxon>Spermatophyta</taxon>
        <taxon>Magnoliopsida</taxon>
        <taxon>eudicotyledons</taxon>
        <taxon>Gunneridae</taxon>
        <taxon>Pentapetalae</taxon>
        <taxon>rosids</taxon>
        <taxon>Vitales</taxon>
        <taxon>Vitaceae</taxon>
        <taxon>Viteae</taxon>
        <taxon>Vitis</taxon>
    </lineage>
</organism>
<evidence type="ECO:0000256" key="3">
    <source>
        <dbReference type="ARBA" id="ARBA00022692"/>
    </source>
</evidence>
<dbReference type="GO" id="GO:0016301">
    <property type="term" value="F:kinase activity"/>
    <property type="evidence" value="ECO:0007669"/>
    <property type="project" value="UniProtKB-KW"/>
</dbReference>
<evidence type="ECO:0000256" key="1">
    <source>
        <dbReference type="ARBA" id="ARBA00004479"/>
    </source>
</evidence>
<dbReference type="FunFam" id="3.80.10.10:FF:000041">
    <property type="entry name" value="LRR receptor-like serine/threonine-protein kinase ERECTA"/>
    <property type="match status" value="1"/>
</dbReference>
<keyword evidence="2" id="KW-0433">Leucine-rich repeat</keyword>
<comment type="caution">
    <text evidence="10">The sequence shown here is derived from an EMBL/GenBank/DDBJ whole genome shotgun (WGS) entry which is preliminary data.</text>
</comment>
<dbReference type="GO" id="GO:0016020">
    <property type="term" value="C:membrane"/>
    <property type="evidence" value="ECO:0007669"/>
    <property type="project" value="UniProtKB-SubCell"/>
</dbReference>
<reference evidence="10 11" key="1">
    <citation type="journal article" date="2018" name="PLoS Genet.">
        <title>Population sequencing reveals clonal diversity and ancestral inbreeding in the grapevine cultivar Chardonnay.</title>
        <authorList>
            <person name="Roach M.J."/>
            <person name="Johnson D.L."/>
            <person name="Bohlmann J."/>
            <person name="van Vuuren H.J."/>
            <person name="Jones S.J."/>
            <person name="Pretorius I.S."/>
            <person name="Schmidt S.A."/>
            <person name="Borneman A.R."/>
        </authorList>
    </citation>
    <scope>NUCLEOTIDE SEQUENCE [LARGE SCALE GENOMIC DNA]</scope>
    <source>
        <strain evidence="11">cv. Chardonnay</strain>
        <tissue evidence="10">Leaf</tissue>
    </source>
</reference>
<evidence type="ECO:0000256" key="7">
    <source>
        <dbReference type="ARBA" id="ARBA00023136"/>
    </source>
</evidence>
<dbReference type="InterPro" id="IPR001611">
    <property type="entry name" value="Leu-rich_rpt"/>
</dbReference>
<evidence type="ECO:0000256" key="9">
    <source>
        <dbReference type="ARBA" id="ARBA00023180"/>
    </source>
</evidence>
<evidence type="ECO:0000256" key="8">
    <source>
        <dbReference type="ARBA" id="ARBA00023170"/>
    </source>
</evidence>
<keyword evidence="6" id="KW-1133">Transmembrane helix</keyword>
<keyword evidence="4" id="KW-0732">Signal</keyword>
<dbReference type="Gene3D" id="3.80.10.10">
    <property type="entry name" value="Ribonuclease Inhibitor"/>
    <property type="match status" value="2"/>
</dbReference>
<proteinExistence type="predicted"/>
<dbReference type="AlphaFoldDB" id="A0A438CII8"/>
<name>A0A438CII8_VITVI</name>
<dbReference type="Pfam" id="PF13855">
    <property type="entry name" value="LRR_8"/>
    <property type="match status" value="1"/>
</dbReference>
<dbReference type="Pfam" id="PF00560">
    <property type="entry name" value="LRR_1"/>
    <property type="match status" value="3"/>
</dbReference>
<dbReference type="EMBL" id="QGNW01002209">
    <property type="protein sequence ID" value="RVW23028.1"/>
    <property type="molecule type" value="Genomic_DNA"/>
</dbReference>
<dbReference type="Pfam" id="PF14223">
    <property type="entry name" value="Retrotran_gag_2"/>
    <property type="match status" value="1"/>
</dbReference>
<keyword evidence="8 10" id="KW-0675">Receptor</keyword>
<sequence length="612" mass="68806">MQSEKVRNAIEFGWPPPKVLDRESKLTNVIKPKLEWDKGENEASENNARAMYSIFNAISTDEFHRIATCTSIKEAWGILQVTHKGTNVVKVSKLQMLTYRFETIRMEDHENFGKCHAKLMDIVNSSFNLGSLQTFEMTLVSPRKVKGIALKAIKEESISFESEGDEKMSKCKYLNSLVLSAKCSTSISRMPISLKLFPLNSENISNLLSLDLKLNVFVQSGDLAWLSHISSLRFLDLSLVDLGAAIHWSQAINKLPFLVHLNLNSCVLLPFTTGFLFHANSSTPLVFLDLSNNYLITSSIYPWLFKFSTTLVHLDLSSNDLNGSIQDAFGNMISLAYLDLRYCAFESEIHFAFGDMRALEYLDISRHGLHGEIPDTFGNMTSLTYLALSSNQLQGGIPDAIGDLASLTYLELFGNQLKSLPKTFGRSLIRDDISFNQLRDSIPDTFGNMVSLEELFLSHNEPEGEIPKSFGRRLVILDLSSNRLYSSIPDTVGNMVSLEKLSLSESTPSLGDQFLISQDFCPWKGTISEAHLFNLSNLAYLGLSSNSLTFNMSLEWVPPFHLGSLLLASCKLGPPFPRWLQTQNHLTEFDLFNSDISDILPDWFWNLTFECQ</sequence>
<keyword evidence="7" id="KW-0472">Membrane</keyword>
<accession>A0A438CII8</accession>
<evidence type="ECO:0000256" key="4">
    <source>
        <dbReference type="ARBA" id="ARBA00022729"/>
    </source>
</evidence>
<protein>
    <submittedName>
        <fullName evidence="10">MDIS1-interacting receptor like kinase 2</fullName>
    </submittedName>
</protein>
<dbReference type="PANTHER" id="PTHR48063">
    <property type="entry name" value="LRR RECEPTOR-LIKE KINASE"/>
    <property type="match status" value="1"/>
</dbReference>
<comment type="subcellular location">
    <subcellularLocation>
        <location evidence="1">Membrane</location>
        <topology evidence="1">Single-pass type I membrane protein</topology>
    </subcellularLocation>
</comment>
<dbReference type="InterPro" id="IPR046956">
    <property type="entry name" value="RLP23-like"/>
</dbReference>
<evidence type="ECO:0000256" key="6">
    <source>
        <dbReference type="ARBA" id="ARBA00022989"/>
    </source>
</evidence>
<keyword evidence="10" id="KW-0418">Kinase</keyword>
<keyword evidence="5" id="KW-0677">Repeat</keyword>